<dbReference type="Pfam" id="PF12937">
    <property type="entry name" value="F-box-like"/>
    <property type="match status" value="1"/>
</dbReference>
<feature type="compositionally biased region" description="Polar residues" evidence="1">
    <location>
        <begin position="1"/>
        <end position="14"/>
    </location>
</feature>
<evidence type="ECO:0000259" key="2">
    <source>
        <dbReference type="Pfam" id="PF12937"/>
    </source>
</evidence>
<feature type="region of interest" description="Disordered" evidence="1">
    <location>
        <begin position="1"/>
        <end position="22"/>
    </location>
</feature>
<dbReference type="EMBL" id="JH711576">
    <property type="protein sequence ID" value="EIW82895.1"/>
    <property type="molecule type" value="Genomic_DNA"/>
</dbReference>
<dbReference type="Proteomes" id="UP000053558">
    <property type="component" value="Unassembled WGS sequence"/>
</dbReference>
<accession>A0A5M3MW09</accession>
<gene>
    <name evidence="3" type="ORF">CONPUDRAFT_143001</name>
</gene>
<keyword evidence="4" id="KW-1185">Reference proteome</keyword>
<evidence type="ECO:0000256" key="1">
    <source>
        <dbReference type="SAM" id="MobiDB-lite"/>
    </source>
</evidence>
<name>A0A5M3MW09_CONPW</name>
<feature type="domain" description="F-box" evidence="2">
    <location>
        <begin position="43"/>
        <end position="97"/>
    </location>
</feature>
<evidence type="ECO:0000313" key="3">
    <source>
        <dbReference type="EMBL" id="EIW82895.1"/>
    </source>
</evidence>
<protein>
    <recommendedName>
        <fullName evidence="2">F-box domain-containing protein</fullName>
    </recommendedName>
</protein>
<evidence type="ECO:0000313" key="4">
    <source>
        <dbReference type="Proteomes" id="UP000053558"/>
    </source>
</evidence>
<dbReference type="Gene3D" id="3.80.10.10">
    <property type="entry name" value="Ribonuclease Inhibitor"/>
    <property type="match status" value="1"/>
</dbReference>
<proteinExistence type="predicted"/>
<dbReference type="InterPro" id="IPR001810">
    <property type="entry name" value="F-box_dom"/>
</dbReference>
<dbReference type="SUPFAM" id="SSF52047">
    <property type="entry name" value="RNI-like"/>
    <property type="match status" value="1"/>
</dbReference>
<organism evidence="3 4">
    <name type="scientific">Coniophora puteana (strain RWD-64-598)</name>
    <name type="common">Brown rot fungus</name>
    <dbReference type="NCBI Taxonomy" id="741705"/>
    <lineage>
        <taxon>Eukaryota</taxon>
        <taxon>Fungi</taxon>
        <taxon>Dikarya</taxon>
        <taxon>Basidiomycota</taxon>
        <taxon>Agaricomycotina</taxon>
        <taxon>Agaricomycetes</taxon>
        <taxon>Agaricomycetidae</taxon>
        <taxon>Boletales</taxon>
        <taxon>Coniophorineae</taxon>
        <taxon>Coniophoraceae</taxon>
        <taxon>Coniophora</taxon>
    </lineage>
</organism>
<dbReference type="GeneID" id="19201805"/>
<dbReference type="SUPFAM" id="SSF81383">
    <property type="entry name" value="F-box domain"/>
    <property type="match status" value="1"/>
</dbReference>
<dbReference type="Gene3D" id="1.20.1280.50">
    <property type="match status" value="1"/>
</dbReference>
<dbReference type="RefSeq" id="XP_007766829.1">
    <property type="nucleotide sequence ID" value="XM_007768639.1"/>
</dbReference>
<dbReference type="KEGG" id="cput:CONPUDRAFT_143001"/>
<dbReference type="InterPro" id="IPR032675">
    <property type="entry name" value="LRR_dom_sf"/>
</dbReference>
<dbReference type="AlphaFoldDB" id="A0A5M3MW09"/>
<comment type="caution">
    <text evidence="3">The sequence shown here is derived from an EMBL/GenBank/DDBJ whole genome shotgun (WGS) entry which is preliminary data.</text>
</comment>
<dbReference type="OMA" id="WRNLANT"/>
<dbReference type="OrthoDB" id="2685932at2759"/>
<reference evidence="4" key="1">
    <citation type="journal article" date="2012" name="Science">
        <title>The Paleozoic origin of enzymatic lignin decomposition reconstructed from 31 fungal genomes.</title>
        <authorList>
            <person name="Floudas D."/>
            <person name="Binder M."/>
            <person name="Riley R."/>
            <person name="Barry K."/>
            <person name="Blanchette R.A."/>
            <person name="Henrissat B."/>
            <person name="Martinez A.T."/>
            <person name="Otillar R."/>
            <person name="Spatafora J.W."/>
            <person name="Yadav J.S."/>
            <person name="Aerts A."/>
            <person name="Benoit I."/>
            <person name="Boyd A."/>
            <person name="Carlson A."/>
            <person name="Copeland A."/>
            <person name="Coutinho P.M."/>
            <person name="de Vries R.P."/>
            <person name="Ferreira P."/>
            <person name="Findley K."/>
            <person name="Foster B."/>
            <person name="Gaskell J."/>
            <person name="Glotzer D."/>
            <person name="Gorecki P."/>
            <person name="Heitman J."/>
            <person name="Hesse C."/>
            <person name="Hori C."/>
            <person name="Igarashi K."/>
            <person name="Jurgens J.A."/>
            <person name="Kallen N."/>
            <person name="Kersten P."/>
            <person name="Kohler A."/>
            <person name="Kuees U."/>
            <person name="Kumar T.K.A."/>
            <person name="Kuo A."/>
            <person name="LaButti K."/>
            <person name="Larrondo L.F."/>
            <person name="Lindquist E."/>
            <person name="Ling A."/>
            <person name="Lombard V."/>
            <person name="Lucas S."/>
            <person name="Lundell T."/>
            <person name="Martin R."/>
            <person name="McLaughlin D.J."/>
            <person name="Morgenstern I."/>
            <person name="Morin E."/>
            <person name="Murat C."/>
            <person name="Nagy L.G."/>
            <person name="Nolan M."/>
            <person name="Ohm R.A."/>
            <person name="Patyshakuliyeva A."/>
            <person name="Rokas A."/>
            <person name="Ruiz-Duenas F.J."/>
            <person name="Sabat G."/>
            <person name="Salamov A."/>
            <person name="Samejima M."/>
            <person name="Schmutz J."/>
            <person name="Slot J.C."/>
            <person name="St John F."/>
            <person name="Stenlid J."/>
            <person name="Sun H."/>
            <person name="Sun S."/>
            <person name="Syed K."/>
            <person name="Tsang A."/>
            <person name="Wiebenga A."/>
            <person name="Young D."/>
            <person name="Pisabarro A."/>
            <person name="Eastwood D.C."/>
            <person name="Martin F."/>
            <person name="Cullen D."/>
            <person name="Grigoriev I.V."/>
            <person name="Hibbett D.S."/>
        </authorList>
    </citation>
    <scope>NUCLEOTIDE SEQUENCE [LARGE SCALE GENOMIC DNA]</scope>
    <source>
        <strain evidence="4">RWD-64-598 SS2</strain>
    </source>
</reference>
<sequence length="513" mass="58817">MQNVLIPTRINSRGMQEDEDTVSRQSDLKLLEKLRALLAPAMRLPPEIVCMIFEQCMPPNNAGRRHPTETPLSLGRVCGAWRNLANTCPVLWARLDIHLPNSSSDWYKTTAHILAAIEKWTTCSNNRPLALSLVDYGGFPPIHLPRIAHALCSHAHRWSSIDLYVSSRCFAPLNRLLYSNNLSALEKLTMHESIESHRSRREIWRPLPNYPRLTSLSWATNYVDETLLVDWSHLTELSLLWDPTENHIFRYSHMLRILSQVQNLVTLNVGLTIELWYDIDHEAVENVVLPRLNTLRIRRPAPLAMVNSFFERLVVPALRNLELDGIAIFHCPADPWYLSRIAGMLERSQCDLERLSVVRAHVTEEELLKMLQWCPHLKELVFEVVRGWTTPRQLIDRLTALPQSADGRGEASVWLPYLERLELIGGLDKGMPLREIGGMVASRRTSFAHDTQGLNDFVLRLAAAIHDPEERHPDLRDLQVTLEDCSQLNTHLQARVQIDRMYEPSYLTVQGAL</sequence>
<dbReference type="InterPro" id="IPR036047">
    <property type="entry name" value="F-box-like_dom_sf"/>
</dbReference>